<reference evidence="11 12" key="1">
    <citation type="submission" date="2019-04" db="EMBL/GenBank/DDBJ databases">
        <title>Chromosome genome assembly for Takifugu flavidus.</title>
        <authorList>
            <person name="Xiao S."/>
        </authorList>
    </citation>
    <scope>NUCLEOTIDE SEQUENCE [LARGE SCALE GENOMIC DNA]</scope>
    <source>
        <strain evidence="11">HTHZ2018</strain>
        <tissue evidence="11">Muscle</tissue>
    </source>
</reference>
<keyword evidence="5" id="KW-0687">Ribonucleoprotein</keyword>
<dbReference type="GO" id="GO:0005743">
    <property type="term" value="C:mitochondrial inner membrane"/>
    <property type="evidence" value="ECO:0007669"/>
    <property type="project" value="UniProtKB-ARBA"/>
</dbReference>
<keyword evidence="4" id="KW-0496">Mitochondrion</keyword>
<dbReference type="InterPro" id="IPR001865">
    <property type="entry name" value="Ribosomal_uS2"/>
</dbReference>
<dbReference type="SUPFAM" id="SSF52313">
    <property type="entry name" value="Ribosomal protein S2"/>
    <property type="match status" value="1"/>
</dbReference>
<dbReference type="PANTHER" id="PTHR15724:SF0">
    <property type="entry name" value="PROTEIN PHOSPHATASE 1 REGULATORY SUBUNIT 26"/>
    <property type="match status" value="1"/>
</dbReference>
<evidence type="ECO:0000313" key="11">
    <source>
        <dbReference type="EMBL" id="TWW66340.1"/>
    </source>
</evidence>
<feature type="domain" description="Protein phosphatase 1 regulatory subunit 26 N-terminal" evidence="10">
    <location>
        <begin position="295"/>
        <end position="534"/>
    </location>
</feature>
<accession>A0A5C6NJU4</accession>
<feature type="region of interest" description="Disordered" evidence="9">
    <location>
        <begin position="661"/>
        <end position="722"/>
    </location>
</feature>
<comment type="caution">
    <text evidence="11">The sequence shown here is derived from an EMBL/GenBank/DDBJ whole genome shotgun (WGS) entry which is preliminary data.</text>
</comment>
<dbReference type="EMBL" id="RHFK02000013">
    <property type="protein sequence ID" value="TWW66340.1"/>
    <property type="molecule type" value="Genomic_DNA"/>
</dbReference>
<feature type="compositionally biased region" description="Basic and acidic residues" evidence="9">
    <location>
        <begin position="279"/>
        <end position="289"/>
    </location>
</feature>
<feature type="region of interest" description="Disordered" evidence="9">
    <location>
        <begin position="808"/>
        <end position="851"/>
    </location>
</feature>
<name>A0A5C6NJU4_9TELE</name>
<dbReference type="Gene3D" id="3.40.50.10490">
    <property type="entry name" value="Glucose-6-phosphate isomerase like protein, domain 1"/>
    <property type="match status" value="1"/>
</dbReference>
<evidence type="ECO:0000256" key="8">
    <source>
        <dbReference type="ARBA" id="ARBA00083109"/>
    </source>
</evidence>
<feature type="compositionally biased region" description="Basic and acidic residues" evidence="9">
    <location>
        <begin position="95"/>
        <end position="105"/>
    </location>
</feature>
<dbReference type="GO" id="GO:0003735">
    <property type="term" value="F:structural constituent of ribosome"/>
    <property type="evidence" value="ECO:0007669"/>
    <property type="project" value="InterPro"/>
</dbReference>
<evidence type="ECO:0000256" key="2">
    <source>
        <dbReference type="ARBA" id="ARBA00006242"/>
    </source>
</evidence>
<dbReference type="InterPro" id="IPR026130">
    <property type="entry name" value="PPP1R26"/>
</dbReference>
<feature type="compositionally biased region" description="Basic and acidic residues" evidence="9">
    <location>
        <begin position="311"/>
        <end position="327"/>
    </location>
</feature>
<evidence type="ECO:0000256" key="3">
    <source>
        <dbReference type="ARBA" id="ARBA00022980"/>
    </source>
</evidence>
<feature type="compositionally biased region" description="Polar residues" evidence="9">
    <location>
        <begin position="663"/>
        <end position="672"/>
    </location>
</feature>
<feature type="compositionally biased region" description="Basic residues" evidence="9">
    <location>
        <begin position="516"/>
        <end position="527"/>
    </location>
</feature>
<protein>
    <recommendedName>
        <fullName evidence="7">Small ribosomal subunit protein uS2m</fullName>
    </recommendedName>
    <alternativeName>
        <fullName evidence="8">28S ribosomal protein S2, mitochondrial</fullName>
    </alternativeName>
</protein>
<feature type="compositionally biased region" description="Polar residues" evidence="9">
    <location>
        <begin position="808"/>
        <end position="818"/>
    </location>
</feature>
<feature type="region of interest" description="Disordered" evidence="9">
    <location>
        <begin position="489"/>
        <end position="630"/>
    </location>
</feature>
<dbReference type="PANTHER" id="PTHR15724">
    <property type="entry name" value="PROTEIN PHOSPHATASE 1 REGULATORY SUBUNIT 26"/>
    <property type="match status" value="1"/>
</dbReference>
<feature type="region of interest" description="Disordered" evidence="9">
    <location>
        <begin position="1035"/>
        <end position="1055"/>
    </location>
</feature>
<evidence type="ECO:0000256" key="5">
    <source>
        <dbReference type="ARBA" id="ARBA00023274"/>
    </source>
</evidence>
<evidence type="ECO:0000256" key="6">
    <source>
        <dbReference type="ARBA" id="ARBA00059792"/>
    </source>
</evidence>
<dbReference type="Pfam" id="PF15740">
    <property type="entry name" value="PPP1R26_N"/>
    <property type="match status" value="3"/>
</dbReference>
<dbReference type="CDD" id="cd01425">
    <property type="entry name" value="RPS2"/>
    <property type="match status" value="1"/>
</dbReference>
<feature type="domain" description="Protein phosphatase 1 regulatory subunit 26 N-terminal" evidence="10">
    <location>
        <begin position="559"/>
        <end position="737"/>
    </location>
</feature>
<organism evidence="11 12">
    <name type="scientific">Takifugu flavidus</name>
    <name type="common">sansaifugu</name>
    <dbReference type="NCBI Taxonomy" id="433684"/>
    <lineage>
        <taxon>Eukaryota</taxon>
        <taxon>Metazoa</taxon>
        <taxon>Chordata</taxon>
        <taxon>Craniata</taxon>
        <taxon>Vertebrata</taxon>
        <taxon>Euteleostomi</taxon>
        <taxon>Actinopterygii</taxon>
        <taxon>Neopterygii</taxon>
        <taxon>Teleostei</taxon>
        <taxon>Neoteleostei</taxon>
        <taxon>Acanthomorphata</taxon>
        <taxon>Eupercaria</taxon>
        <taxon>Tetraodontiformes</taxon>
        <taxon>Tetradontoidea</taxon>
        <taxon>Tetraodontidae</taxon>
        <taxon>Takifugu</taxon>
    </lineage>
</organism>
<feature type="compositionally biased region" description="Basic residues" evidence="9">
    <location>
        <begin position="355"/>
        <end position="364"/>
    </location>
</feature>
<dbReference type="InterPro" id="IPR005706">
    <property type="entry name" value="Ribosomal_uS2_bac/mit/plastid"/>
</dbReference>
<dbReference type="FunFam" id="3.40.50.10490:FF:000026">
    <property type="entry name" value="28S ribosomal protein S2, mitochondrial"/>
    <property type="match status" value="1"/>
</dbReference>
<dbReference type="GO" id="GO:0005763">
    <property type="term" value="C:mitochondrial small ribosomal subunit"/>
    <property type="evidence" value="ECO:0007669"/>
    <property type="project" value="UniProtKB-ARBA"/>
</dbReference>
<keyword evidence="12" id="KW-1185">Reference proteome</keyword>
<dbReference type="HAMAP" id="MF_00291_B">
    <property type="entry name" value="Ribosomal_uS2_B"/>
    <property type="match status" value="1"/>
</dbReference>
<dbReference type="Proteomes" id="UP000324091">
    <property type="component" value="Chromosome 20"/>
</dbReference>
<evidence type="ECO:0000256" key="7">
    <source>
        <dbReference type="ARBA" id="ARBA00071390"/>
    </source>
</evidence>
<dbReference type="Pfam" id="PF00318">
    <property type="entry name" value="Ribosomal_S2"/>
    <property type="match status" value="2"/>
</dbReference>
<feature type="region of interest" description="Disordered" evidence="9">
    <location>
        <begin position="279"/>
        <end position="404"/>
    </location>
</feature>
<evidence type="ECO:0000259" key="10">
    <source>
        <dbReference type="Pfam" id="PF15740"/>
    </source>
</evidence>
<dbReference type="GO" id="GO:0004864">
    <property type="term" value="F:protein phosphatase inhibitor activity"/>
    <property type="evidence" value="ECO:0007669"/>
    <property type="project" value="InterPro"/>
</dbReference>
<feature type="compositionally biased region" description="Basic residues" evidence="9">
    <location>
        <begin position="604"/>
        <end position="621"/>
    </location>
</feature>
<keyword evidence="3 11" id="KW-0689">Ribosomal protein</keyword>
<comment type="subcellular location">
    <subcellularLocation>
        <location evidence="1">Mitochondrion</location>
    </subcellularLocation>
</comment>
<dbReference type="GO" id="GO:0006412">
    <property type="term" value="P:translation"/>
    <property type="evidence" value="ECO:0007669"/>
    <property type="project" value="InterPro"/>
</dbReference>
<dbReference type="InterPro" id="IPR031474">
    <property type="entry name" value="PPP1R26_N"/>
</dbReference>
<sequence length="1302" mass="144103">MYLMNVPPVAATRTEWRPRGPRAGFSLPICFNDSDVALSTQGTPISDKVQMIIESLRSSQSSLEMGDEMEGNAQCRQEGHPKVCKVMGSYMEVKAKGKSPSETHLADVSSSVHHRSSDSDSDDSVDRGIEEAILEYLKEKDDHKRKAEPCGTFLQTKIPRKCPPVPEFSKQSTDSSTRVISGSHFPRSVKAETATAPLVLPTKKHLKNNYLNDKMQKKLDSNKTTSLKSLVLPKQQIKCPPKAFSIFNKIKCPVAVQMEEDSNDSSSDDGIEEAIQRYQLEKNEQESKIKKSNKQQLKEESDSTSDDGIEEAIRHYQLEQLKEKSEGVPKPAPHKQKPSKSLIHSIEGASVEHARRNRLRRKKSRAETERQSAPAAASHDFTPRGSLSDRSNSNGKAVSLSQEEGFKERLALTSANTTAELMCAEAILDISKTVMPEAFSVGLAAASVHPSLPDDPAEDDASSVDSEDGIEQEIRRFLEQKAQLHRQPPGFAVTREPPSGNEPAEVKTKATVIQKKPSRLSLTHRRIHKEESGGKFNISGTDVTAAAPKLSPERRKEPNSSQLCQRREQRAIAGGRQAEQSGDKSSSLDSDEDLDTAIKDLLKTKKKSKKKARDSKWRSRQSLKVEGPNFRCTSQTEKLKFDTVSKCGAFKRGKKLKEEVGINHTSAKLSVQQHKRASKNDGCDGRLEKQKVAERREALLRRSNTAPPLKDDSSSVDSDDSIEQEIRRFLAEKAKVSTPEKGKDEDVSNGSAVVCGPITEEGNKRENQLAEVPTLSFSLCAEPCLLNRRPVTSPESLQPVISADGVQSGLTSAQSSSPGLLEPADGAGATRPMNVTRTEKGRPSLSPKNALSCSQSTKWRQCLGLPTTDSQTFNQASFYITSSKSSATAPATPATPSRIVTPKLQTANAVWSTVKTSRASFSCSRETSVYTTFQTPLSNRFPATRQQPSLTPRLTLGHHSQCPVEGEAASMVHVPKDKTVFVELETNRTNHVQVRSRDRGDNRARAALPCEVKREEGSLAMDEKEVHLERAEEFIDEPDCESDQRNPEKQQGFPPLSLSSAIDPGISISPCIALTTEERSNMLSRRCLAEKCTQVLRSFSTVQNKPVWHVKRKLQFIPVNRLMEPYLYGCRLEQDIIDLEQTVEHLQLALNFTAHVAYRGGIILFISRRRQFGHLVECTAKECGEYAHARYWQGGLFTNADTQYSPGVRLPDLIIFLSTLNNVFQQHIGIRDAAKMNIPTVGVVDTNCNPSLLTYPVPGNDDTPVAMELYCRLFKMTINRAKDRRRQMELLHGVGASPTLSS</sequence>
<proteinExistence type="inferred from homology"/>
<evidence type="ECO:0000256" key="4">
    <source>
        <dbReference type="ARBA" id="ARBA00023128"/>
    </source>
</evidence>
<evidence type="ECO:0000256" key="9">
    <source>
        <dbReference type="SAM" id="MobiDB-lite"/>
    </source>
</evidence>
<feature type="compositionally biased region" description="Basic and acidic residues" evidence="9">
    <location>
        <begin position="678"/>
        <end position="700"/>
    </location>
</feature>
<evidence type="ECO:0000313" key="12">
    <source>
        <dbReference type="Proteomes" id="UP000324091"/>
    </source>
</evidence>
<feature type="region of interest" description="Disordered" evidence="9">
    <location>
        <begin position="95"/>
        <end position="126"/>
    </location>
</feature>
<feature type="compositionally biased region" description="Polar residues" evidence="9">
    <location>
        <begin position="388"/>
        <end position="402"/>
    </location>
</feature>
<dbReference type="PRINTS" id="PR00395">
    <property type="entry name" value="RIBOSOMALS2"/>
</dbReference>
<comment type="function">
    <text evidence="6">Required for mitoribosome formation and stability, and mitochondrial translation.</text>
</comment>
<dbReference type="InterPro" id="IPR023591">
    <property type="entry name" value="Ribosomal_uS2_flav_dom_sf"/>
</dbReference>
<feature type="domain" description="Protein phosphatase 1 regulatory subunit 26 N-terminal" evidence="10">
    <location>
        <begin position="1"/>
        <end position="176"/>
    </location>
</feature>
<evidence type="ECO:0000256" key="1">
    <source>
        <dbReference type="ARBA" id="ARBA00004173"/>
    </source>
</evidence>
<gene>
    <name evidence="11" type="ORF">D4764_20G0003720</name>
</gene>
<comment type="similarity">
    <text evidence="2">Belongs to the universal ribosomal protein uS2 family.</text>
</comment>